<gene>
    <name evidence="2" type="ORF">JOH49_001970</name>
</gene>
<name>A0A8I1Y347_BRAEL</name>
<dbReference type="Proteomes" id="UP000673383">
    <property type="component" value="Unassembled WGS sequence"/>
</dbReference>
<keyword evidence="1" id="KW-0472">Membrane</keyword>
<keyword evidence="1" id="KW-0812">Transmembrane</keyword>
<protein>
    <submittedName>
        <fullName evidence="2">Uncharacterized protein</fullName>
    </submittedName>
</protein>
<dbReference type="AlphaFoldDB" id="A0A8I1Y347"/>
<evidence type="ECO:0000256" key="1">
    <source>
        <dbReference type="SAM" id="Phobius"/>
    </source>
</evidence>
<evidence type="ECO:0000313" key="3">
    <source>
        <dbReference type="Proteomes" id="UP000673383"/>
    </source>
</evidence>
<organism evidence="2 3">
    <name type="scientific">Bradyrhizobium elkanii</name>
    <dbReference type="NCBI Taxonomy" id="29448"/>
    <lineage>
        <taxon>Bacteria</taxon>
        <taxon>Pseudomonadati</taxon>
        <taxon>Pseudomonadota</taxon>
        <taxon>Alphaproteobacteria</taxon>
        <taxon>Hyphomicrobiales</taxon>
        <taxon>Nitrobacteraceae</taxon>
        <taxon>Bradyrhizobium</taxon>
    </lineage>
</organism>
<keyword evidence="1" id="KW-1133">Transmembrane helix</keyword>
<accession>A0A8I1Y347</accession>
<proteinExistence type="predicted"/>
<evidence type="ECO:0000313" key="2">
    <source>
        <dbReference type="EMBL" id="MBP1292217.1"/>
    </source>
</evidence>
<dbReference type="EMBL" id="JAFICZ010000001">
    <property type="protein sequence ID" value="MBP1292217.1"/>
    <property type="molecule type" value="Genomic_DNA"/>
</dbReference>
<feature type="transmembrane region" description="Helical" evidence="1">
    <location>
        <begin position="38"/>
        <end position="60"/>
    </location>
</feature>
<sequence>MRKLLSVLMRLFRADPAAPHHTRNPSGLTSFVDEVYATLSRLFAYVAMLALFVVLGNYLWKQLPDATAMAAPAAASWSPAGRTAPAFAVSRLDLRDKTEAYEIFRHPEGGRKDVFRWADADGAPVAELEIYRPGGEAMGPAVTETAGRLDPNGVRGLEAAGIVDSKFGSVTLLRPARQDGDRACLGFLKQADAPDLRISGWTCQGTSLPARRAAIVCMLNRLTLLAAGNDPRLAALFAHAELKRTDCVTSGAPALSADWVMGSENPGLRGAL</sequence>
<comment type="caution">
    <text evidence="2">The sequence shown here is derived from an EMBL/GenBank/DDBJ whole genome shotgun (WGS) entry which is preliminary data.</text>
</comment>
<reference evidence="2" key="1">
    <citation type="submission" date="2021-02" db="EMBL/GenBank/DDBJ databases">
        <title>Genomic Encyclopedia of Type Strains, Phase IV (KMG-V): Genome sequencing to study the core and pangenomes of soil and plant-associated prokaryotes.</title>
        <authorList>
            <person name="Whitman W."/>
        </authorList>
    </citation>
    <scope>NUCLEOTIDE SEQUENCE</scope>
    <source>
        <strain evidence="2">USDA 406</strain>
    </source>
</reference>